<gene>
    <name evidence="2" type="ORF">SAMN05444714_2577</name>
</gene>
<evidence type="ECO:0000313" key="3">
    <source>
        <dbReference type="Proteomes" id="UP000198926"/>
    </source>
</evidence>
<protein>
    <submittedName>
        <fullName evidence="2">Uncharacterized protein</fullName>
    </submittedName>
</protein>
<dbReference type="EMBL" id="FOZM01000002">
    <property type="protein sequence ID" value="SFS20310.1"/>
    <property type="molecule type" value="Genomic_DNA"/>
</dbReference>
<accession>A0A1I6MX88</accession>
<dbReference type="STRING" id="1123755.SAMN05444714_2577"/>
<evidence type="ECO:0000256" key="1">
    <source>
        <dbReference type="SAM" id="MobiDB-lite"/>
    </source>
</evidence>
<keyword evidence="3" id="KW-1185">Reference proteome</keyword>
<feature type="compositionally biased region" description="Polar residues" evidence="1">
    <location>
        <begin position="1"/>
        <end position="12"/>
    </location>
</feature>
<reference evidence="2 3" key="1">
    <citation type="submission" date="2016-10" db="EMBL/GenBank/DDBJ databases">
        <authorList>
            <person name="de Groot N.N."/>
        </authorList>
    </citation>
    <scope>NUCLEOTIDE SEQUENCE [LARGE SCALE GENOMIC DNA]</scope>
    <source>
        <strain evidence="2 3">DSM 29433</strain>
    </source>
</reference>
<name>A0A1I6MX88_9RHOB</name>
<feature type="region of interest" description="Disordered" evidence="1">
    <location>
        <begin position="1"/>
        <end position="20"/>
    </location>
</feature>
<organism evidence="2 3">
    <name type="scientific">Yoonia litorea</name>
    <dbReference type="NCBI Taxonomy" id="1123755"/>
    <lineage>
        <taxon>Bacteria</taxon>
        <taxon>Pseudomonadati</taxon>
        <taxon>Pseudomonadota</taxon>
        <taxon>Alphaproteobacteria</taxon>
        <taxon>Rhodobacterales</taxon>
        <taxon>Paracoccaceae</taxon>
        <taxon>Yoonia</taxon>
    </lineage>
</organism>
<dbReference type="Proteomes" id="UP000198926">
    <property type="component" value="Unassembled WGS sequence"/>
</dbReference>
<dbReference type="RefSeq" id="WP_131802589.1">
    <property type="nucleotide sequence ID" value="NZ_FOZM01000002.1"/>
</dbReference>
<sequence length="63" mass="7331">MQIQFTHATATSECDVDSHEQTTLIHLADRRRTKDDRFPDVDDLLERLTDDTVNVANGRYRAR</sequence>
<proteinExistence type="predicted"/>
<dbReference type="AlphaFoldDB" id="A0A1I6MX88"/>
<evidence type="ECO:0000313" key="2">
    <source>
        <dbReference type="EMBL" id="SFS20310.1"/>
    </source>
</evidence>